<evidence type="ECO:0000256" key="6">
    <source>
        <dbReference type="SAM" id="Phobius"/>
    </source>
</evidence>
<dbReference type="Proteomes" id="UP000245370">
    <property type="component" value="Unassembled WGS sequence"/>
</dbReference>
<evidence type="ECO:0000313" key="8">
    <source>
        <dbReference type="Proteomes" id="UP000245370"/>
    </source>
</evidence>
<proteinExistence type="predicted"/>
<accession>A0A2U2XEU3</accession>
<keyword evidence="8" id="KW-1185">Reference proteome</keyword>
<feature type="transmembrane region" description="Helical" evidence="6">
    <location>
        <begin position="275"/>
        <end position="296"/>
    </location>
</feature>
<keyword evidence="3 6" id="KW-0812">Transmembrane</keyword>
<feature type="transmembrane region" description="Helical" evidence="6">
    <location>
        <begin position="206"/>
        <end position="228"/>
    </location>
</feature>
<dbReference type="GO" id="GO:0005886">
    <property type="term" value="C:plasma membrane"/>
    <property type="evidence" value="ECO:0007669"/>
    <property type="project" value="UniProtKB-SubCell"/>
</dbReference>
<feature type="transmembrane region" description="Helical" evidence="6">
    <location>
        <begin position="119"/>
        <end position="139"/>
    </location>
</feature>
<evidence type="ECO:0000256" key="1">
    <source>
        <dbReference type="ARBA" id="ARBA00004651"/>
    </source>
</evidence>
<reference evidence="7 8" key="2">
    <citation type="submission" date="2018-05" db="EMBL/GenBank/DDBJ databases">
        <authorList>
            <person name="Lanie J.A."/>
            <person name="Ng W.-L."/>
            <person name="Kazmierczak K.M."/>
            <person name="Andrzejewski T.M."/>
            <person name="Davidsen T.M."/>
            <person name="Wayne K.J."/>
            <person name="Tettelin H."/>
            <person name="Glass J.I."/>
            <person name="Rusch D."/>
            <person name="Podicherti R."/>
            <person name="Tsui H.-C.T."/>
            <person name="Winkler M.E."/>
        </authorList>
    </citation>
    <scope>NUCLEOTIDE SEQUENCE [LARGE SCALE GENOMIC DNA]</scope>
    <source>
        <strain evidence="7 8">C305</strain>
    </source>
</reference>
<protein>
    <recommendedName>
        <fullName evidence="9">YihY/virulence factor BrkB family protein</fullName>
    </recommendedName>
</protein>
<evidence type="ECO:0000256" key="5">
    <source>
        <dbReference type="ARBA" id="ARBA00023136"/>
    </source>
</evidence>
<evidence type="ECO:0000256" key="4">
    <source>
        <dbReference type="ARBA" id="ARBA00022989"/>
    </source>
</evidence>
<comment type="subcellular location">
    <subcellularLocation>
        <location evidence="1">Cell membrane</location>
        <topology evidence="1">Multi-pass membrane protein</topology>
    </subcellularLocation>
</comment>
<dbReference type="PANTHER" id="PTHR30213:SF1">
    <property type="entry name" value="INNER MEMBRANE PROTEIN YHJD"/>
    <property type="match status" value="1"/>
</dbReference>
<reference evidence="7 8" key="1">
    <citation type="submission" date="2018-05" db="EMBL/GenBank/DDBJ databases">
        <title>Brumimicrobium oceani sp. nov., isolated from coastal sediment.</title>
        <authorList>
            <person name="Kou Y."/>
        </authorList>
    </citation>
    <scope>NUCLEOTIDE SEQUENCE [LARGE SCALE GENOMIC DNA]</scope>
    <source>
        <strain evidence="7 8">C305</strain>
    </source>
</reference>
<comment type="caution">
    <text evidence="7">The sequence shown here is derived from an EMBL/GenBank/DDBJ whole genome shotgun (WGS) entry which is preliminary data.</text>
</comment>
<organism evidence="7 8">
    <name type="scientific">Brumimicrobium oceani</name>
    <dbReference type="NCBI Taxonomy" id="2100725"/>
    <lineage>
        <taxon>Bacteria</taxon>
        <taxon>Pseudomonadati</taxon>
        <taxon>Bacteroidota</taxon>
        <taxon>Flavobacteriia</taxon>
        <taxon>Flavobacteriales</taxon>
        <taxon>Crocinitomicaceae</taxon>
        <taxon>Brumimicrobium</taxon>
    </lineage>
</organism>
<dbReference type="AlphaFoldDB" id="A0A2U2XEU3"/>
<sequence>MSKDKSYRKEEQEDIQVVKDENRGRRLKWPEIWELTKISFKEFFQGDSFMHGAAFAYYTIFALVPIIYLAVTSFGLIMGQDQVIAIVGDLMESNMGISDVSFFTDLMYKWEIGKGGTPFLQIVGIIFLIFISTAMFNSLSKSLNTFFGIVPIQHYNVVLEELVKRLLSFGLMAVFGAIVIIMYFAQSILIGVGSRVLSDGSLFQEILFSILEHFSIIAINFLVFTLVFKYLHDGIVKWKLAMAGAFFTSVLLYLGQLAVNYYLANFFFAANSGVAGILLAVLTWIFYISQIIFLGAKYTSVYARMVGMPIKAK</sequence>
<feature type="transmembrane region" description="Helical" evidence="6">
    <location>
        <begin position="55"/>
        <end position="77"/>
    </location>
</feature>
<dbReference type="PIRSF" id="PIRSF035875">
    <property type="entry name" value="RNase_BN"/>
    <property type="match status" value="1"/>
</dbReference>
<dbReference type="EMBL" id="QFRJ01000002">
    <property type="protein sequence ID" value="PWH86319.1"/>
    <property type="molecule type" value="Genomic_DNA"/>
</dbReference>
<evidence type="ECO:0008006" key="9">
    <source>
        <dbReference type="Google" id="ProtNLM"/>
    </source>
</evidence>
<evidence type="ECO:0000313" key="7">
    <source>
        <dbReference type="EMBL" id="PWH86319.1"/>
    </source>
</evidence>
<dbReference type="Pfam" id="PF03631">
    <property type="entry name" value="Virul_fac_BrkB"/>
    <property type="match status" value="1"/>
</dbReference>
<dbReference type="InterPro" id="IPR017039">
    <property type="entry name" value="Virul_fac_BrkB"/>
</dbReference>
<keyword evidence="2" id="KW-1003">Cell membrane</keyword>
<dbReference type="RefSeq" id="WP_109358430.1">
    <property type="nucleotide sequence ID" value="NZ_QFRJ01000002.1"/>
</dbReference>
<evidence type="ECO:0000256" key="2">
    <source>
        <dbReference type="ARBA" id="ARBA00022475"/>
    </source>
</evidence>
<gene>
    <name evidence="7" type="ORF">DIT68_03515</name>
</gene>
<feature type="transmembrane region" description="Helical" evidence="6">
    <location>
        <begin position="166"/>
        <end position="186"/>
    </location>
</feature>
<dbReference type="PANTHER" id="PTHR30213">
    <property type="entry name" value="INNER MEMBRANE PROTEIN YHJD"/>
    <property type="match status" value="1"/>
</dbReference>
<dbReference type="OrthoDB" id="9797028at2"/>
<name>A0A2U2XEU3_9FLAO</name>
<keyword evidence="4 6" id="KW-1133">Transmembrane helix</keyword>
<evidence type="ECO:0000256" key="3">
    <source>
        <dbReference type="ARBA" id="ARBA00022692"/>
    </source>
</evidence>
<keyword evidence="5 6" id="KW-0472">Membrane</keyword>
<feature type="transmembrane region" description="Helical" evidence="6">
    <location>
        <begin position="240"/>
        <end position="263"/>
    </location>
</feature>